<evidence type="ECO:0000256" key="1">
    <source>
        <dbReference type="SAM" id="MobiDB-lite"/>
    </source>
</evidence>
<name>A0A0F5FFN0_9HYPH</name>
<dbReference type="RefSeq" id="WP_046105729.1">
    <property type="nucleotide sequence ID" value="NZ_JZEY01000061.1"/>
</dbReference>
<organism evidence="3 4">
    <name type="scientific">Devosia chinhatensis</name>
    <dbReference type="NCBI Taxonomy" id="429727"/>
    <lineage>
        <taxon>Bacteria</taxon>
        <taxon>Pseudomonadati</taxon>
        <taxon>Pseudomonadota</taxon>
        <taxon>Alphaproteobacteria</taxon>
        <taxon>Hyphomicrobiales</taxon>
        <taxon>Devosiaceae</taxon>
        <taxon>Devosia</taxon>
    </lineage>
</organism>
<dbReference type="PANTHER" id="PTHR30212">
    <property type="entry name" value="PROTEIN YIIM"/>
    <property type="match status" value="1"/>
</dbReference>
<dbReference type="PATRIC" id="fig|429727.3.peg.2781"/>
<comment type="caution">
    <text evidence="3">The sequence shown here is derived from an EMBL/GenBank/DDBJ whole genome shotgun (WGS) entry which is preliminary data.</text>
</comment>
<protein>
    <recommendedName>
        <fullName evidence="2">MOSC domain-containing protein</fullName>
    </recommendedName>
</protein>
<dbReference type="STRING" id="429727.VE26_13565"/>
<dbReference type="InterPro" id="IPR011037">
    <property type="entry name" value="Pyrv_Knase-like_insert_dom_sf"/>
</dbReference>
<feature type="region of interest" description="Disordered" evidence="1">
    <location>
        <begin position="1"/>
        <end position="25"/>
    </location>
</feature>
<dbReference type="GO" id="GO:0030151">
    <property type="term" value="F:molybdenum ion binding"/>
    <property type="evidence" value="ECO:0007669"/>
    <property type="project" value="InterPro"/>
</dbReference>
<sequence>MSMVRLDSVNRGTPQPVPGRTTRSGIYKRPVTGPVEIAPLGLVDDAVLNRKHHGGVDQAVYLYFADDYAFWGEEGVDVTPGLFGENLTISGVVGRDVAVGDRFGIGTVLLEVTSHRTPCAVFAARMGDPRFAKRFHKAGRPGAYCRVLAGGAVEAGMAVDLTPFSGARITMSALIALDGARSIDADFLRRALTAPLHHKMRADYENRLASQLL</sequence>
<dbReference type="Gene3D" id="2.40.33.20">
    <property type="entry name" value="PK beta-barrel domain-like"/>
    <property type="match status" value="1"/>
</dbReference>
<feature type="domain" description="MOSC" evidence="2">
    <location>
        <begin position="29"/>
        <end position="162"/>
    </location>
</feature>
<proteinExistence type="predicted"/>
<dbReference type="InterPro" id="IPR052353">
    <property type="entry name" value="Benzoxazolinone_Detox_Enz"/>
</dbReference>
<dbReference type="PANTHER" id="PTHR30212:SF2">
    <property type="entry name" value="PROTEIN YIIM"/>
    <property type="match status" value="1"/>
</dbReference>
<dbReference type="GO" id="GO:0030170">
    <property type="term" value="F:pyridoxal phosphate binding"/>
    <property type="evidence" value="ECO:0007669"/>
    <property type="project" value="InterPro"/>
</dbReference>
<evidence type="ECO:0000313" key="3">
    <source>
        <dbReference type="EMBL" id="KKB07699.1"/>
    </source>
</evidence>
<dbReference type="PROSITE" id="PS51340">
    <property type="entry name" value="MOSC"/>
    <property type="match status" value="1"/>
</dbReference>
<keyword evidence="4" id="KW-1185">Reference proteome</keyword>
<dbReference type="AlphaFoldDB" id="A0A0F5FFN0"/>
<accession>A0A0F5FFN0</accession>
<dbReference type="InterPro" id="IPR005302">
    <property type="entry name" value="MoCF_Sase_C"/>
</dbReference>
<gene>
    <name evidence="3" type="ORF">VE26_13565</name>
</gene>
<dbReference type="Proteomes" id="UP000033649">
    <property type="component" value="Unassembled WGS sequence"/>
</dbReference>
<evidence type="ECO:0000313" key="4">
    <source>
        <dbReference type="Proteomes" id="UP000033649"/>
    </source>
</evidence>
<dbReference type="GO" id="GO:0003824">
    <property type="term" value="F:catalytic activity"/>
    <property type="evidence" value="ECO:0007669"/>
    <property type="project" value="InterPro"/>
</dbReference>
<reference evidence="3 4" key="1">
    <citation type="submission" date="2015-03" db="EMBL/GenBank/DDBJ databases">
        <authorList>
            <person name="Hassan Y."/>
            <person name="Lepp D."/>
            <person name="Li X.-Z."/>
            <person name="Zhou T."/>
        </authorList>
    </citation>
    <scope>NUCLEOTIDE SEQUENCE [LARGE SCALE GENOMIC DNA]</scope>
    <source>
        <strain evidence="3 4">IPL18</strain>
    </source>
</reference>
<dbReference type="EMBL" id="JZEY01000061">
    <property type="protein sequence ID" value="KKB07699.1"/>
    <property type="molecule type" value="Genomic_DNA"/>
</dbReference>
<evidence type="ECO:0000259" key="2">
    <source>
        <dbReference type="PROSITE" id="PS51340"/>
    </source>
</evidence>
<dbReference type="SUPFAM" id="SSF50800">
    <property type="entry name" value="PK beta-barrel domain-like"/>
    <property type="match status" value="1"/>
</dbReference>
<dbReference type="Pfam" id="PF03473">
    <property type="entry name" value="MOSC"/>
    <property type="match status" value="1"/>
</dbReference>